<dbReference type="Pfam" id="PF06422">
    <property type="entry name" value="PDR_CDR"/>
    <property type="match status" value="1"/>
</dbReference>
<evidence type="ECO:0000313" key="12">
    <source>
        <dbReference type="EMBL" id="AOW01128.1"/>
    </source>
</evidence>
<sequence length="1485" mass="167108">MTDPVPITQDPTIYSSQQDAEIRSLAESIHSQHSNNSNNSTELTNPYVDTSDPELDPWSGQFNSRKWSRTILGLKRRYGTSKEITAGVSFKNLGAYGYGGGADYQKTVANAVLGLEGVVRTLFHLEKKEDKVQILSDFNGVLWPGETCVVLGRPGSGCTTLLKSIACETYGFQLDKETEWNYQGIPRKIMQKTCRGEIVYNAEVDVHFPHLTVGDTLMFASLARTPQNRFDGVTREQYAKHTRDVTMASLGLSHTLDTKVGNDFVRGVSGGERKRVSIAESIVCGSPLQCWDNSTRGLDAATATEFLRWLRHSAELTGASMFVSLYQASQEAYELFDKVTVLYEGQQIYFGPGEQAKQYFEEMGFECPHRQTTGDFLTSITSPAERIVAPGFEGKTPRTASEFAERWRQSQAYANLQEEIERFNTEFPVGGNRVADIMELKQEKQSDHIKVSSPYTISIPMQVKLCLTRGFQRLRGDLSMALTTVLGNFVVALILSSMFYNMPEDTSSFFSRGALLFFAMLMNAMSSVLEIIVLYELRPIVEKHQRYAMYHPFCEALASIICDFPTKFLTMLCVNVTLYFMSNLRREAGPFFIFFLFTLLCVLAMSMIFRTIAAVTKTLQQALAPAAVIILALIIYTGFTLPISYMRGWARWINYIDPIAYGFEAVMVNEFRNREFPCALFIPQQSTYDQLGSPYQGCMAVGAKPGERFVNGDRYLEMAFDYSQAHLWRNLGIMFGFILFFAFTYLTAVEFIQSAKSKGEVLVFLRSSLKQRKKRAHLMDVEANAEKVGAAQDREILVQQEEGQQEETSSCTPSDSTPKDIFQWKDVCYDIKVKGGEKRLLDNVDGWVKPGTLTALMGCSGAGKTTLLDVLADRKATGVITGDMRVNGQKRDASFQRKTGYVQQQDLHTATSTVREALEFSALLRQPSNVPKAEKIAYVDEVIDILEMQAYADAVVGVPGEGLNVEQRKRLTIGVELAAKPELLLFLDEPTSGLDSQTAWSIICLLKKLANRGQAILCTIHQPSAILFQEFDRLLFMTLGGKTVYYGDIGANSSALINYFESKGADPCPEEANPAEWMLAAIGAAPGSIAKHDWAVVWNESEERARERDLLDKMAEELAAQSTHDEKNELVTSKSVGSSQTSSSSYSAKSQYATSQATQLYYLTKRLWTYYWRSPRYIWSKLLMSIASALFIGFSYYKASQDIQGLQNQMFAFFMLFLIFVIIMVQILPHFVAQRELYEARERSSMAYSWQAFMGSNILVELPWQTLVAVLVFFCFYYPIGLQNNATGHLGERGALFFLLLWSFYVYNSTFAHMMGAAFENKENAATIGYLLFALCLIFCGVLATKEDMPHFWIFMYRVSPLTYLISGLLSAGVGETRVECTDNELVLFKPMNGTNCGKYMHPFMEGLGHTDMPMGYLVDPSATDMCGYCPISNTNGYLDQIDVKYSQRWRNYGILFAYPAFNVFMAFAFYYIFRVPKKSRKQKA</sequence>
<name>A0A1H6PRY4_YARLL</name>
<gene>
    <name evidence="13" type="ORF">B0I71DRAFT_134807</name>
    <name evidence="12" type="ORF">YALI1_B03910g</name>
</gene>
<dbReference type="GO" id="GO:0140359">
    <property type="term" value="F:ABC-type transporter activity"/>
    <property type="evidence" value="ECO:0007669"/>
    <property type="project" value="InterPro"/>
</dbReference>
<evidence type="ECO:0000313" key="15">
    <source>
        <dbReference type="Proteomes" id="UP000256601"/>
    </source>
</evidence>
<feature type="transmembrane region" description="Helical" evidence="10">
    <location>
        <begin position="1252"/>
        <end position="1278"/>
    </location>
</feature>
<dbReference type="InterPro" id="IPR003439">
    <property type="entry name" value="ABC_transporter-like_ATP-bd"/>
</dbReference>
<dbReference type="InterPro" id="IPR029481">
    <property type="entry name" value="ABC_trans_N"/>
</dbReference>
<dbReference type="InterPro" id="IPR010929">
    <property type="entry name" value="PDR_CDR_ABC"/>
</dbReference>
<reference evidence="13 15" key="2">
    <citation type="submission" date="2018-07" db="EMBL/GenBank/DDBJ databases">
        <title>Draft Genome Assemblies for Five Robust Yarrowia lipolytica Strains Exhibiting High Lipid Production and Pentose Sugar Utilization and Sugar Alcohol Secretion from Undetoxified Lignocellulosic Biomass Hydrolysates.</title>
        <authorList>
            <consortium name="DOE Joint Genome Institute"/>
            <person name="Walker C."/>
            <person name="Ryu S."/>
            <person name="Na H."/>
            <person name="Zane M."/>
            <person name="LaButti K."/>
            <person name="Lipzen A."/>
            <person name="Haridas S."/>
            <person name="Barry K."/>
            <person name="Grigoriev I.V."/>
            <person name="Quarterman J."/>
            <person name="Slininger P."/>
            <person name="Dien B."/>
            <person name="Trinh C.T."/>
        </authorList>
    </citation>
    <scope>NUCLEOTIDE SEQUENCE [LARGE SCALE GENOMIC DNA]</scope>
    <source>
        <strain evidence="13 15">YB392</strain>
    </source>
</reference>
<evidence type="ECO:0000256" key="8">
    <source>
        <dbReference type="ARBA" id="ARBA00023136"/>
    </source>
</evidence>
<dbReference type="KEGG" id="yli:2906684"/>
<dbReference type="FunFam" id="3.40.50.300:FF:000054">
    <property type="entry name" value="ABC multidrug transporter atrF"/>
    <property type="match status" value="1"/>
</dbReference>
<dbReference type="OrthoDB" id="245989at2759"/>
<dbReference type="InterPro" id="IPR003593">
    <property type="entry name" value="AAA+_ATPase"/>
</dbReference>
<dbReference type="PANTHER" id="PTHR19241">
    <property type="entry name" value="ATP-BINDING CASSETTE TRANSPORTER"/>
    <property type="match status" value="1"/>
</dbReference>
<feature type="transmembrane region" description="Helical" evidence="10">
    <location>
        <begin position="478"/>
        <end position="502"/>
    </location>
</feature>
<dbReference type="CDD" id="cd03233">
    <property type="entry name" value="ABCG_PDR_domain1"/>
    <property type="match status" value="1"/>
</dbReference>
<dbReference type="eggNOG" id="KOG0065">
    <property type="taxonomic scope" value="Eukaryota"/>
</dbReference>
<keyword evidence="4" id="KW-0677">Repeat</keyword>
<dbReference type="InterPro" id="IPR034001">
    <property type="entry name" value="ABCG_PDR_1"/>
</dbReference>
<keyword evidence="3 10" id="KW-0812">Transmembrane</keyword>
<dbReference type="RefSeq" id="XP_500428.1">
    <property type="nucleotide sequence ID" value="XM_500428.1"/>
</dbReference>
<organism evidence="12 14">
    <name type="scientific">Yarrowia lipolytica</name>
    <name type="common">Candida lipolytica</name>
    <dbReference type="NCBI Taxonomy" id="4952"/>
    <lineage>
        <taxon>Eukaryota</taxon>
        <taxon>Fungi</taxon>
        <taxon>Dikarya</taxon>
        <taxon>Ascomycota</taxon>
        <taxon>Saccharomycotina</taxon>
        <taxon>Dipodascomycetes</taxon>
        <taxon>Dipodascales</taxon>
        <taxon>Dipodascales incertae sedis</taxon>
        <taxon>Yarrowia</taxon>
    </lineage>
</organism>
<protein>
    <submittedName>
        <fullName evidence="13">ABC-2 type transporter-domain-containing protein</fullName>
    </submittedName>
</protein>
<evidence type="ECO:0000256" key="4">
    <source>
        <dbReference type="ARBA" id="ARBA00022737"/>
    </source>
</evidence>
<feature type="transmembrane region" description="Helical" evidence="10">
    <location>
        <begin position="592"/>
        <end position="616"/>
    </location>
</feature>
<dbReference type="GO" id="GO:0016887">
    <property type="term" value="F:ATP hydrolysis activity"/>
    <property type="evidence" value="ECO:0007669"/>
    <property type="project" value="InterPro"/>
</dbReference>
<feature type="transmembrane region" description="Helical" evidence="10">
    <location>
        <begin position="557"/>
        <end position="580"/>
    </location>
</feature>
<evidence type="ECO:0000256" key="3">
    <source>
        <dbReference type="ARBA" id="ARBA00022692"/>
    </source>
</evidence>
<feature type="domain" description="ABC transporter" evidence="11">
    <location>
        <begin position="113"/>
        <end position="369"/>
    </location>
</feature>
<proteinExistence type="predicted"/>
<dbReference type="PROSITE" id="PS50893">
    <property type="entry name" value="ABC_TRANSPORTER_2"/>
    <property type="match status" value="2"/>
</dbReference>
<dbReference type="EMBL" id="CP017554">
    <property type="protein sequence ID" value="AOW01128.1"/>
    <property type="molecule type" value="Genomic_DNA"/>
</dbReference>
<keyword evidence="2" id="KW-0813">Transport</keyword>
<feature type="compositionally biased region" description="Low complexity" evidence="9">
    <location>
        <begin position="1131"/>
        <end position="1145"/>
    </location>
</feature>
<keyword evidence="8 10" id="KW-0472">Membrane</keyword>
<dbReference type="GO" id="GO:0016020">
    <property type="term" value="C:membrane"/>
    <property type="evidence" value="ECO:0007669"/>
    <property type="project" value="UniProtKB-SubCell"/>
</dbReference>
<comment type="subcellular location">
    <subcellularLocation>
        <location evidence="1">Membrane</location>
        <topology evidence="1">Multi-pass membrane protein</topology>
    </subcellularLocation>
</comment>
<feature type="transmembrane region" description="Helical" evidence="10">
    <location>
        <begin position="1177"/>
        <end position="1199"/>
    </location>
</feature>
<dbReference type="CDD" id="cd03232">
    <property type="entry name" value="ABCG_PDR_domain2"/>
    <property type="match status" value="1"/>
</dbReference>
<keyword evidence="5" id="KW-0547">Nucleotide-binding</keyword>
<dbReference type="SMART" id="SM00382">
    <property type="entry name" value="AAA"/>
    <property type="match status" value="2"/>
</dbReference>
<dbReference type="Pfam" id="PF14510">
    <property type="entry name" value="ABC_trans_N"/>
    <property type="match status" value="1"/>
</dbReference>
<feature type="transmembrane region" description="Helical" evidence="10">
    <location>
        <begin position="727"/>
        <end position="748"/>
    </location>
</feature>
<evidence type="ECO:0000256" key="7">
    <source>
        <dbReference type="ARBA" id="ARBA00022989"/>
    </source>
</evidence>
<dbReference type="VEuPathDB" id="FungiDB:YALI1_B03910g"/>
<evidence type="ECO:0000256" key="5">
    <source>
        <dbReference type="ARBA" id="ARBA00022741"/>
    </source>
</evidence>
<feature type="transmembrane region" description="Helical" evidence="10">
    <location>
        <begin position="1327"/>
        <end position="1345"/>
    </location>
</feature>
<feature type="region of interest" description="Disordered" evidence="9">
    <location>
        <begin position="1121"/>
        <end position="1145"/>
    </location>
</feature>
<dbReference type="SMR" id="A0A1H6PRY4"/>
<feature type="transmembrane region" description="Helical" evidence="10">
    <location>
        <begin position="514"/>
        <end position="537"/>
    </location>
</feature>
<dbReference type="Proteomes" id="UP000182444">
    <property type="component" value="Chromosome 1B"/>
</dbReference>
<feature type="transmembrane region" description="Helical" evidence="10">
    <location>
        <begin position="1453"/>
        <end position="1474"/>
    </location>
</feature>
<dbReference type="Proteomes" id="UP000256601">
    <property type="component" value="Unassembled WGS sequence"/>
</dbReference>
<dbReference type="PROSITE" id="PS00211">
    <property type="entry name" value="ABC_TRANSPORTER_1"/>
    <property type="match status" value="1"/>
</dbReference>
<feature type="transmembrane region" description="Helical" evidence="10">
    <location>
        <begin position="1211"/>
        <end position="1232"/>
    </location>
</feature>
<dbReference type="OMA" id="FNIFAAC"/>
<feature type="transmembrane region" description="Helical" evidence="10">
    <location>
        <begin position="1352"/>
        <end position="1370"/>
    </location>
</feature>
<dbReference type="InterPro" id="IPR027417">
    <property type="entry name" value="P-loop_NTPase"/>
</dbReference>
<evidence type="ECO:0000256" key="6">
    <source>
        <dbReference type="ARBA" id="ARBA00022840"/>
    </source>
</evidence>
<keyword evidence="7 10" id="KW-1133">Transmembrane helix</keyword>
<dbReference type="Pfam" id="PF00005">
    <property type="entry name" value="ABC_tran"/>
    <property type="match status" value="2"/>
</dbReference>
<evidence type="ECO:0000256" key="10">
    <source>
        <dbReference type="SAM" id="Phobius"/>
    </source>
</evidence>
<evidence type="ECO:0000256" key="9">
    <source>
        <dbReference type="SAM" id="MobiDB-lite"/>
    </source>
</evidence>
<dbReference type="Gene3D" id="3.40.50.300">
    <property type="entry name" value="P-loop containing nucleotide triphosphate hydrolases"/>
    <property type="match status" value="2"/>
</dbReference>
<keyword evidence="6" id="KW-0067">ATP-binding</keyword>
<reference evidence="12 14" key="1">
    <citation type="journal article" date="2016" name="PLoS ONE">
        <title>Sequence Assembly of Yarrowia lipolytica Strain W29/CLIB89 Shows Transposable Element Diversity.</title>
        <authorList>
            <person name="Magnan C."/>
            <person name="Yu J."/>
            <person name="Chang I."/>
            <person name="Jahn E."/>
            <person name="Kanomata Y."/>
            <person name="Wu J."/>
            <person name="Zeller M."/>
            <person name="Oakes M."/>
            <person name="Baldi P."/>
            <person name="Sandmeyer S."/>
        </authorList>
    </citation>
    <scope>NUCLEOTIDE SEQUENCE [LARGE SCALE GENOMIC DNA]</scope>
    <source>
        <strain evidence="12">CLIB89</strain>
        <strain evidence="14">CLIB89(W29)</strain>
    </source>
</reference>
<dbReference type="GO" id="GO:0005524">
    <property type="term" value="F:ATP binding"/>
    <property type="evidence" value="ECO:0007669"/>
    <property type="project" value="UniProtKB-KW"/>
</dbReference>
<feature type="domain" description="ABC transporter" evidence="11">
    <location>
        <begin position="822"/>
        <end position="1065"/>
    </location>
</feature>
<feature type="transmembrane region" description="Helical" evidence="10">
    <location>
        <begin position="1290"/>
        <end position="1307"/>
    </location>
</feature>
<evidence type="ECO:0000259" key="11">
    <source>
        <dbReference type="PROSITE" id="PS50893"/>
    </source>
</evidence>
<accession>A0A1H6PRY4</accession>
<evidence type="ECO:0000313" key="13">
    <source>
        <dbReference type="EMBL" id="RDW24135.1"/>
    </source>
</evidence>
<dbReference type="InterPro" id="IPR013525">
    <property type="entry name" value="ABC2_TM"/>
</dbReference>
<dbReference type="InterPro" id="IPR034003">
    <property type="entry name" value="ABCG_PDR_2"/>
</dbReference>
<evidence type="ECO:0000313" key="14">
    <source>
        <dbReference type="Proteomes" id="UP000182444"/>
    </source>
</evidence>
<evidence type="ECO:0000256" key="2">
    <source>
        <dbReference type="ARBA" id="ARBA00022448"/>
    </source>
</evidence>
<dbReference type="SUPFAM" id="SSF52540">
    <property type="entry name" value="P-loop containing nucleoside triphosphate hydrolases"/>
    <property type="match status" value="2"/>
</dbReference>
<dbReference type="InterPro" id="IPR017871">
    <property type="entry name" value="ABC_transporter-like_CS"/>
</dbReference>
<dbReference type="Pfam" id="PF01061">
    <property type="entry name" value="ABC2_membrane"/>
    <property type="match status" value="2"/>
</dbReference>
<dbReference type="VEuPathDB" id="FungiDB:YALI0_B02544g"/>
<evidence type="ECO:0000256" key="1">
    <source>
        <dbReference type="ARBA" id="ARBA00004141"/>
    </source>
</evidence>
<dbReference type="EMBL" id="KZ859048">
    <property type="protein sequence ID" value="RDW24135.1"/>
    <property type="molecule type" value="Genomic_DNA"/>
</dbReference>
<dbReference type="GeneID" id="2906684"/>
<feature type="transmembrane region" description="Helical" evidence="10">
    <location>
        <begin position="622"/>
        <end position="643"/>
    </location>
</feature>